<protein>
    <submittedName>
        <fullName evidence="19">Iron complex outermembrane recepter protein</fullName>
    </submittedName>
</protein>
<keyword evidence="20" id="KW-1185">Reference proteome</keyword>
<dbReference type="SUPFAM" id="SSF56935">
    <property type="entry name" value="Porins"/>
    <property type="match status" value="1"/>
</dbReference>
<evidence type="ECO:0000313" key="19">
    <source>
        <dbReference type="EMBL" id="SFC63501.1"/>
    </source>
</evidence>
<keyword evidence="10 15" id="KW-0798">TonB box</keyword>
<accession>A0A1I1KRZ2</accession>
<evidence type="ECO:0000256" key="8">
    <source>
        <dbReference type="ARBA" id="ARBA00023004"/>
    </source>
</evidence>
<dbReference type="CDD" id="cd01347">
    <property type="entry name" value="ligand_gated_channel"/>
    <property type="match status" value="1"/>
</dbReference>
<evidence type="ECO:0000256" key="1">
    <source>
        <dbReference type="ARBA" id="ARBA00004571"/>
    </source>
</evidence>
<dbReference type="InterPro" id="IPR013784">
    <property type="entry name" value="Carb-bd-like_fold"/>
</dbReference>
<evidence type="ECO:0000256" key="6">
    <source>
        <dbReference type="ARBA" id="ARBA00022692"/>
    </source>
</evidence>
<dbReference type="InterPro" id="IPR039426">
    <property type="entry name" value="TonB-dep_rcpt-like"/>
</dbReference>
<evidence type="ECO:0000256" key="15">
    <source>
        <dbReference type="RuleBase" id="RU003357"/>
    </source>
</evidence>
<feature type="domain" description="TonB-dependent receptor plug" evidence="18">
    <location>
        <begin position="136"/>
        <end position="230"/>
    </location>
</feature>
<dbReference type="SUPFAM" id="SSF49452">
    <property type="entry name" value="Starch-binding domain-like"/>
    <property type="match status" value="1"/>
</dbReference>
<evidence type="ECO:0000256" key="3">
    <source>
        <dbReference type="ARBA" id="ARBA00022448"/>
    </source>
</evidence>
<keyword evidence="4 14" id="KW-1134">Transmembrane beta strand</keyword>
<feature type="domain" description="TonB-dependent receptor-like beta-barrel" evidence="17">
    <location>
        <begin position="358"/>
        <end position="763"/>
    </location>
</feature>
<dbReference type="InterPro" id="IPR012910">
    <property type="entry name" value="Plug_dom"/>
</dbReference>
<evidence type="ECO:0000256" key="4">
    <source>
        <dbReference type="ARBA" id="ARBA00022452"/>
    </source>
</evidence>
<dbReference type="Pfam" id="PF00593">
    <property type="entry name" value="TonB_dep_Rec_b-barrel"/>
    <property type="match status" value="1"/>
</dbReference>
<evidence type="ECO:0000256" key="16">
    <source>
        <dbReference type="SAM" id="SignalP"/>
    </source>
</evidence>
<dbReference type="GO" id="GO:0030246">
    <property type="term" value="F:carbohydrate binding"/>
    <property type="evidence" value="ECO:0007669"/>
    <property type="project" value="InterPro"/>
</dbReference>
<comment type="subcellular location">
    <subcellularLocation>
        <location evidence="1 14">Cell outer membrane</location>
        <topology evidence="1 14">Multi-pass membrane protein</topology>
    </subcellularLocation>
</comment>
<dbReference type="Gene3D" id="2.40.170.20">
    <property type="entry name" value="TonB-dependent receptor, beta-barrel domain"/>
    <property type="match status" value="1"/>
</dbReference>
<evidence type="ECO:0000256" key="13">
    <source>
        <dbReference type="ARBA" id="ARBA00023237"/>
    </source>
</evidence>
<comment type="similarity">
    <text evidence="2 14 15">Belongs to the TonB-dependent receptor family.</text>
</comment>
<evidence type="ECO:0000256" key="12">
    <source>
        <dbReference type="ARBA" id="ARBA00023170"/>
    </source>
</evidence>
<dbReference type="EMBL" id="FOLE01000007">
    <property type="protein sequence ID" value="SFC63501.1"/>
    <property type="molecule type" value="Genomic_DNA"/>
</dbReference>
<dbReference type="GO" id="GO:0009279">
    <property type="term" value="C:cell outer membrane"/>
    <property type="evidence" value="ECO:0007669"/>
    <property type="project" value="UniProtKB-SubCell"/>
</dbReference>
<dbReference type="Pfam" id="PF13715">
    <property type="entry name" value="CarbopepD_reg_2"/>
    <property type="match status" value="1"/>
</dbReference>
<feature type="chain" id="PRO_5011543330" evidence="16">
    <location>
        <begin position="21"/>
        <end position="791"/>
    </location>
</feature>
<keyword evidence="12" id="KW-0675">Receptor</keyword>
<dbReference type="GO" id="GO:0015891">
    <property type="term" value="P:siderophore transport"/>
    <property type="evidence" value="ECO:0007669"/>
    <property type="project" value="InterPro"/>
</dbReference>
<reference evidence="19 20" key="1">
    <citation type="submission" date="2016-10" db="EMBL/GenBank/DDBJ databases">
        <authorList>
            <person name="de Groot N.N."/>
        </authorList>
    </citation>
    <scope>NUCLEOTIDE SEQUENCE [LARGE SCALE GENOMIC DNA]</scope>
    <source>
        <strain evidence="19 20">DSM 6793</strain>
    </source>
</reference>
<keyword evidence="5" id="KW-0410">Iron transport</keyword>
<evidence type="ECO:0000256" key="11">
    <source>
        <dbReference type="ARBA" id="ARBA00023136"/>
    </source>
</evidence>
<keyword evidence="11 14" id="KW-0472">Membrane</keyword>
<evidence type="ECO:0000256" key="9">
    <source>
        <dbReference type="ARBA" id="ARBA00023065"/>
    </source>
</evidence>
<dbReference type="PANTHER" id="PTHR32552">
    <property type="entry name" value="FERRICHROME IRON RECEPTOR-RELATED"/>
    <property type="match status" value="1"/>
</dbReference>
<feature type="signal peptide" evidence="16">
    <location>
        <begin position="1"/>
        <end position="20"/>
    </location>
</feature>
<dbReference type="PROSITE" id="PS52016">
    <property type="entry name" value="TONB_DEPENDENT_REC_3"/>
    <property type="match status" value="1"/>
</dbReference>
<dbReference type="Proteomes" id="UP000199514">
    <property type="component" value="Unassembled WGS sequence"/>
</dbReference>
<dbReference type="Gene3D" id="2.60.40.1120">
    <property type="entry name" value="Carboxypeptidase-like, regulatory domain"/>
    <property type="match status" value="1"/>
</dbReference>
<dbReference type="NCBIfam" id="TIGR01783">
    <property type="entry name" value="TonB-siderophor"/>
    <property type="match status" value="1"/>
</dbReference>
<dbReference type="OrthoDB" id="9758472at2"/>
<dbReference type="InterPro" id="IPR037066">
    <property type="entry name" value="Plug_dom_sf"/>
</dbReference>
<dbReference type="GO" id="GO:0015344">
    <property type="term" value="F:siderophore uptake transmembrane transporter activity"/>
    <property type="evidence" value="ECO:0007669"/>
    <property type="project" value="TreeGrafter"/>
</dbReference>
<dbReference type="InterPro" id="IPR010105">
    <property type="entry name" value="TonB_sidphr_rcpt"/>
</dbReference>
<evidence type="ECO:0000259" key="17">
    <source>
        <dbReference type="Pfam" id="PF00593"/>
    </source>
</evidence>
<evidence type="ECO:0000256" key="5">
    <source>
        <dbReference type="ARBA" id="ARBA00022496"/>
    </source>
</evidence>
<dbReference type="Pfam" id="PF07715">
    <property type="entry name" value="Plug"/>
    <property type="match status" value="1"/>
</dbReference>
<dbReference type="GO" id="GO:0038023">
    <property type="term" value="F:signaling receptor activity"/>
    <property type="evidence" value="ECO:0007669"/>
    <property type="project" value="InterPro"/>
</dbReference>
<dbReference type="Gene3D" id="2.170.130.10">
    <property type="entry name" value="TonB-dependent receptor, plug domain"/>
    <property type="match status" value="1"/>
</dbReference>
<evidence type="ECO:0000256" key="10">
    <source>
        <dbReference type="ARBA" id="ARBA00023077"/>
    </source>
</evidence>
<keyword evidence="9" id="KW-0406">Ion transport</keyword>
<dbReference type="InterPro" id="IPR000531">
    <property type="entry name" value="Beta-barrel_TonB"/>
</dbReference>
<keyword evidence="7 16" id="KW-0732">Signal</keyword>
<keyword evidence="8" id="KW-0408">Iron</keyword>
<dbReference type="PANTHER" id="PTHR32552:SF68">
    <property type="entry name" value="FERRICHROME OUTER MEMBRANE TRANSPORTER_PHAGE RECEPTOR"/>
    <property type="match status" value="1"/>
</dbReference>
<dbReference type="InterPro" id="IPR036942">
    <property type="entry name" value="Beta-barrel_TonB_sf"/>
</dbReference>
<evidence type="ECO:0000256" key="7">
    <source>
        <dbReference type="ARBA" id="ARBA00022729"/>
    </source>
</evidence>
<keyword evidence="13 14" id="KW-0998">Cell outer membrane</keyword>
<evidence type="ECO:0000256" key="14">
    <source>
        <dbReference type="PROSITE-ProRule" id="PRU01360"/>
    </source>
</evidence>
<organism evidence="19 20">
    <name type="scientific">Flexibacter flexilis DSM 6793</name>
    <dbReference type="NCBI Taxonomy" id="927664"/>
    <lineage>
        <taxon>Bacteria</taxon>
        <taxon>Pseudomonadati</taxon>
        <taxon>Bacteroidota</taxon>
        <taxon>Cytophagia</taxon>
        <taxon>Cytophagales</taxon>
        <taxon>Flexibacteraceae</taxon>
        <taxon>Flexibacter</taxon>
    </lineage>
</organism>
<keyword evidence="6 14" id="KW-0812">Transmembrane</keyword>
<dbReference type="STRING" id="927664.SAMN05421780_107181"/>
<keyword evidence="3 14" id="KW-0813">Transport</keyword>
<dbReference type="RefSeq" id="WP_091513438.1">
    <property type="nucleotide sequence ID" value="NZ_FOLE01000007.1"/>
</dbReference>
<sequence>MNKLILSILSVLLCASVAIAQTGNIKGTVQTTDGKAAQFVNVAIKGTAHGAIVGSKGQFEIKNIPAGVHTLIASFVGLDTKETSVSVEAGQTVELPTIVLSENAQQLSEILIKGQKINKFTRESSNTVAKLPLKNIENPQVYNSISHELLKDQVITNLNDALKNATGVMRLWESTGRGTDGAEYYAMRGFSVQPTLTNGVAAINNGGLDPANVETIEVVKGPSGALYGSSLISYGGLINVVTKKPTDNFRGEINYITGSYGLNRLTADINTPLDTAKKALLRINSAYHYTNSFQDAGFTKSFFVAPSFAYKASDKLTFHINTELLSKESANAPMVFLNRNMPLKYNSMDVFEKNYKNSFTTNNLSIKNPTYSIQAQAHYKLSEQWTSQSILSRSNTQTNGYYSYLGDLGDGNNFTRAISKANGQTNATNIQQNFLGDFQLGNVRNRVVVGLDYMHLQVKDNSTGWRPLGSVNINSGTSTGNLTESGADEVLKAAGYANSEINQETYSAYAADVVNITPALSAMVSARFDYFEGEKHNSDDDQAAISPKFGIVYQPIKDQLSVFANYMNGFSNVSPQTVSDIDGSNPRLKKFDPEHANQWEAGVKANLYQQRVWATVSYYNILVKNKVMTDPANLNNATQGAEQESKGIEASIVANPADGLSLVAGFSHNEAETTKDNETGGYVGMRPESAGPENLANFWASYTVPAGSLKGFGLGFGGNYGSKYATLNRSNIGTFNLPSYTVLNASVSYNADRFGLTLKADNLANKKYYSGWSTITPQRLRSFSLSLAYKF</sequence>
<dbReference type="AlphaFoldDB" id="A0A1I1KRZ2"/>
<gene>
    <name evidence="19" type="ORF">SAMN05421780_107181</name>
</gene>
<proteinExistence type="inferred from homology"/>
<name>A0A1I1KRZ2_9BACT</name>
<evidence type="ECO:0000259" key="18">
    <source>
        <dbReference type="Pfam" id="PF07715"/>
    </source>
</evidence>
<evidence type="ECO:0000313" key="20">
    <source>
        <dbReference type="Proteomes" id="UP000199514"/>
    </source>
</evidence>
<evidence type="ECO:0000256" key="2">
    <source>
        <dbReference type="ARBA" id="ARBA00009810"/>
    </source>
</evidence>